<evidence type="ECO:0000256" key="1">
    <source>
        <dbReference type="SAM" id="SignalP"/>
    </source>
</evidence>
<dbReference type="Gene3D" id="2.60.40.10">
    <property type="entry name" value="Immunoglobulins"/>
    <property type="match status" value="2"/>
</dbReference>
<dbReference type="InterPro" id="IPR013783">
    <property type="entry name" value="Ig-like_fold"/>
</dbReference>
<gene>
    <name evidence="3" type="ORF">KEM10_15475</name>
</gene>
<dbReference type="RefSeq" id="WP_212216937.1">
    <property type="nucleotide sequence ID" value="NZ_JAGUCO010000014.1"/>
</dbReference>
<dbReference type="InterPro" id="IPR011628">
    <property type="entry name" value="Cleaved_adhesin"/>
</dbReference>
<evidence type="ECO:0000313" key="3">
    <source>
        <dbReference type="EMBL" id="MBS2099693.1"/>
    </source>
</evidence>
<feature type="signal peptide" evidence="1">
    <location>
        <begin position="1"/>
        <end position="22"/>
    </location>
</feature>
<dbReference type="NCBIfam" id="NF038128">
    <property type="entry name" value="choice_anch_J"/>
    <property type="match status" value="2"/>
</dbReference>
<keyword evidence="1" id="KW-0732">Signal</keyword>
<feature type="chain" id="PRO_5046544108" evidence="1">
    <location>
        <begin position="23"/>
        <end position="1794"/>
    </location>
</feature>
<dbReference type="Proteomes" id="UP000708576">
    <property type="component" value="Unassembled WGS sequence"/>
</dbReference>
<organism evidence="3 4">
    <name type="scientific">Carboxylicivirga linearis</name>
    <dbReference type="NCBI Taxonomy" id="1628157"/>
    <lineage>
        <taxon>Bacteria</taxon>
        <taxon>Pseudomonadati</taxon>
        <taxon>Bacteroidota</taxon>
        <taxon>Bacteroidia</taxon>
        <taxon>Marinilabiliales</taxon>
        <taxon>Marinilabiliaceae</taxon>
        <taxon>Carboxylicivirga</taxon>
    </lineage>
</organism>
<feature type="domain" description="Cleaved adhesin" evidence="2">
    <location>
        <begin position="1528"/>
        <end position="1649"/>
    </location>
</feature>
<dbReference type="EMBL" id="JAGUCO010000014">
    <property type="protein sequence ID" value="MBS2099693.1"/>
    <property type="molecule type" value="Genomic_DNA"/>
</dbReference>
<accession>A0ABS5JXS8</accession>
<protein>
    <submittedName>
        <fullName evidence="3">Choice-of-anchor J domain-containing protein</fullName>
    </submittedName>
</protein>
<keyword evidence="4" id="KW-1185">Reference proteome</keyword>
<dbReference type="SUPFAM" id="SSF82171">
    <property type="entry name" value="DPP6 N-terminal domain-like"/>
    <property type="match status" value="1"/>
</dbReference>
<proteinExistence type="predicted"/>
<comment type="caution">
    <text evidence="3">The sequence shown here is derived from an EMBL/GenBank/DDBJ whole genome shotgun (WGS) entry which is preliminary data.</text>
</comment>
<reference evidence="3 4" key="1">
    <citation type="journal article" date="2015" name="Int. J. Syst. Evol. Microbiol.">
        <title>Carboxylicivirga linearis sp. nov., isolated from a sea cucumber culture pond.</title>
        <authorList>
            <person name="Wang F.Q."/>
            <person name="Zhou Y.X."/>
            <person name="Lin X.Z."/>
            <person name="Chen G.J."/>
            <person name="Du Z.J."/>
        </authorList>
    </citation>
    <scope>NUCLEOTIDE SEQUENCE [LARGE SCALE GENOMIC DNA]</scope>
    <source>
        <strain evidence="3 4">FB218</strain>
    </source>
</reference>
<evidence type="ECO:0000259" key="2">
    <source>
        <dbReference type="Pfam" id="PF07675"/>
    </source>
</evidence>
<name>A0ABS5JXS8_9BACT</name>
<sequence length="1794" mass="198349">MRKNLRMLMIICLAILSFKSFGQKLDKSSPALIKSVREGKQMVPVSPEKMKGKPLDSEIYLRTYKPLPPSPFEQAQIGFRKMQNDVSLQLAEELGDEILYSNMIYSDTWSDLAIYDIPYGIYSFSANENTDFTIHYENIGLNCNAGVYANNKFYGIHPITLFGALNGIGYFVVNTETWETERNYIVDDAGYEDMASTMTFDPTTNNIFALRYNEELTGFNWATLDTASFTFNNLADWSGSFTPLTLSTTPDGTIYCIGINGNLYTLDKADGTPTLVGATGVYPANYSQSAVYNGHTGQLLWCAMTYTGSHMYTVDLSTGEASRLFTFENNEQMVGLFTKSTSAMDEAPAAISDLTITPEYDGALTGTINFTVPSLTYSGIDLNENLNVITKIDGIVVDEQELAPASVVNLPYTLTNENHTFSVITSNSVGVSPISSITKYIGYDTPDLVKNLSYSINEGTSSLSWDTPTEGSHGGYIDPSLLYYTVVRLPDNVTVANHLTTSSFSETMPSLMARYSYQITAYNGSDKMGLTATTNEIIYGDGFKPPYTQTFEDANSLEYFNIIDNNGDDNTWQLLSDVIAYWPNYNEDIDGDDWLITPAFELKANVKYKLTFSTKALWSPSIESMKVAIGTSPSDIETFTNEIWNNAEINFYEYTDQIVEFSVATDGKYHIGFYAFSAKVTGTGLYIDDISLDKIGAFEAPAKVSDLTVTPDANLDLKATISFTAPSVNLNNETLSEISQIDIYRNNDFSNSIHTFTNSTAGETLSWLDENVPFVGYNTYTVVPSNASGEGEYESTTEFLGIFTPPYSETFDTKSSMDMFTFLSLATETSNWSYNDWSQCLEGANWSNIANEWVFLPSIKLKANTVYEFSMGYTTYGLGSFELTLGTAARTRGQNVVDSFSTEPVYSMTNGKVLFSTDSEGNFVPALHMTPGEDYWYFFVNIFNIKITEMASTMAPGTVQNIVLKADEKGERSVSITFNAPTEAYNGGLVESISKIDIFHESEAMPFKSFEAPSPGEQLTWTDSNVPLGYVKYAFITQNEYGTGKTVLDSVFVGADLPVALTDVNIKADANNANSTISWTAPLGQNNGYIDYNSLTYNIYLYDANSGAFNLVKENISDTFCSMEENITDELQLFYYAVSPVLNGYEAEAVINHVVLGTPYAVPYHESFSQMSSTTSPWVIAGTTYSEWTSTSQVGTLDGLTVNPQDNDEGMLFFHNPYGNGTGYAELPKVTLYKKNVASNKLRFWLYQSPELATENSVVYLEISANDNEFEMLTEEIPLNDGDGWTPHTYDLDAYKSAEYIKIRIYAYIYTNAEALLMDNINIYCVFPEDISATSVSGPETLVAGEEAEYSIGIQNVGSNAIVGTNYTVSLYNGSKLIETKEGVDLASEEAANIAFKLTPSVTEAGNTWDLTATVNYSNDQITSNNTSNHLSVNIDVTDLPSVNNLSAMTSGDVVLNWSAPNLDYLVPEVESFENYTSLSINNFGDWKSVDLDGQYTAVLTGLEYENAGSPMAFQIWNYVDAGAEEYSQFLSAHSGDQCMISWSSAGVLASDESPVDPENNDWLISKEITQGSRLGFWVKQPSTNYGNETFEVWASSTSDAVEDFILVDSQELITINWTYYSVQLPADAKYFAIRHTSACFALMIDDIELIPLNAEVRQYNLLGYNVYRNSEKVNSQLVTETTYNDTPATNGSYSYAVNASYDKGESAISNIVVVDYISTGINPEATQKGLIIGGKGQITVKDLQGKNIRIYTVDGVQVDAFVCNNNHEIRYLSKGIYLVTVENMELSSKIAVY</sequence>
<dbReference type="Pfam" id="PF07675">
    <property type="entry name" value="Cleaved_Adhesin"/>
    <property type="match status" value="1"/>
</dbReference>
<dbReference type="Gene3D" id="2.60.120.200">
    <property type="match status" value="3"/>
</dbReference>
<evidence type="ECO:0000313" key="4">
    <source>
        <dbReference type="Proteomes" id="UP000708576"/>
    </source>
</evidence>